<name>A0A841BQ29_9ACTN</name>
<dbReference type="PANTHER" id="PTHR43046">
    <property type="entry name" value="GDP-MANNOSE MANNOSYL HYDROLASE"/>
    <property type="match status" value="1"/>
</dbReference>
<dbReference type="Gene3D" id="3.90.79.10">
    <property type="entry name" value="Nucleoside Triphosphate Pyrophosphohydrolase"/>
    <property type="match status" value="1"/>
</dbReference>
<accession>A0A841BQ29</accession>
<dbReference type="InterPro" id="IPR015797">
    <property type="entry name" value="NUDIX_hydrolase-like_dom_sf"/>
</dbReference>
<dbReference type="PROSITE" id="PS51462">
    <property type="entry name" value="NUDIX"/>
    <property type="match status" value="1"/>
</dbReference>
<evidence type="ECO:0000256" key="2">
    <source>
        <dbReference type="ARBA" id="ARBA00022801"/>
    </source>
</evidence>
<evidence type="ECO:0000313" key="4">
    <source>
        <dbReference type="EMBL" id="MBB5868930.1"/>
    </source>
</evidence>
<keyword evidence="2" id="KW-0378">Hydrolase</keyword>
<dbReference type="PROSITE" id="PS00893">
    <property type="entry name" value="NUDIX_BOX"/>
    <property type="match status" value="1"/>
</dbReference>
<evidence type="ECO:0000259" key="3">
    <source>
        <dbReference type="PROSITE" id="PS51462"/>
    </source>
</evidence>
<dbReference type="EMBL" id="JACHMN010000002">
    <property type="protein sequence ID" value="MBB5868930.1"/>
    <property type="molecule type" value="Genomic_DNA"/>
</dbReference>
<keyword evidence="5" id="KW-1185">Reference proteome</keyword>
<dbReference type="AlphaFoldDB" id="A0A841BQ29"/>
<dbReference type="InterPro" id="IPR020084">
    <property type="entry name" value="NUDIX_hydrolase_CS"/>
</dbReference>
<dbReference type="GO" id="GO:0016787">
    <property type="term" value="F:hydrolase activity"/>
    <property type="evidence" value="ECO:0007669"/>
    <property type="project" value="UniProtKB-KW"/>
</dbReference>
<dbReference type="Pfam" id="PF00293">
    <property type="entry name" value="NUDIX"/>
    <property type="match status" value="1"/>
</dbReference>
<dbReference type="Proteomes" id="UP000587527">
    <property type="component" value="Unassembled WGS sequence"/>
</dbReference>
<organism evidence="4 5">
    <name type="scientific">Allocatelliglobosispora scoriae</name>
    <dbReference type="NCBI Taxonomy" id="643052"/>
    <lineage>
        <taxon>Bacteria</taxon>
        <taxon>Bacillati</taxon>
        <taxon>Actinomycetota</taxon>
        <taxon>Actinomycetes</taxon>
        <taxon>Micromonosporales</taxon>
        <taxon>Micromonosporaceae</taxon>
        <taxon>Allocatelliglobosispora</taxon>
    </lineage>
</organism>
<protein>
    <submittedName>
        <fullName evidence="4">8-oxo-dGTP pyrophosphatase MutT (NUDIX family)</fullName>
    </submittedName>
</protein>
<sequence>MTQLAAVDVFLILRAADGRVLFGRRAAHLYAGGQWNLPAGKVERDEDVVSAVCREALEEVGVTLTPADLRAVGVVHTRGSDVPRVGFAFAADYDPARHGVAHNAEPTKCDGVTWADPVAPPQPLETYNTAVLGLLTTGTAPVALHAWETD</sequence>
<evidence type="ECO:0000256" key="1">
    <source>
        <dbReference type="ARBA" id="ARBA00001946"/>
    </source>
</evidence>
<gene>
    <name evidence="4" type="ORF">F4553_002309</name>
</gene>
<comment type="cofactor">
    <cofactor evidence="1">
        <name>Mg(2+)</name>
        <dbReference type="ChEBI" id="CHEBI:18420"/>
    </cofactor>
</comment>
<evidence type="ECO:0000313" key="5">
    <source>
        <dbReference type="Proteomes" id="UP000587527"/>
    </source>
</evidence>
<reference evidence="4 5" key="1">
    <citation type="submission" date="2020-08" db="EMBL/GenBank/DDBJ databases">
        <title>Sequencing the genomes of 1000 actinobacteria strains.</title>
        <authorList>
            <person name="Klenk H.-P."/>
        </authorList>
    </citation>
    <scope>NUCLEOTIDE SEQUENCE [LARGE SCALE GENOMIC DNA]</scope>
    <source>
        <strain evidence="4 5">DSM 45362</strain>
    </source>
</reference>
<dbReference type="InterPro" id="IPR000086">
    <property type="entry name" value="NUDIX_hydrolase_dom"/>
</dbReference>
<comment type="caution">
    <text evidence="4">The sequence shown here is derived from an EMBL/GenBank/DDBJ whole genome shotgun (WGS) entry which is preliminary data.</text>
</comment>
<dbReference type="PANTHER" id="PTHR43046:SF14">
    <property type="entry name" value="MUTT_NUDIX FAMILY PROTEIN"/>
    <property type="match status" value="1"/>
</dbReference>
<dbReference type="RefSeq" id="WP_184835224.1">
    <property type="nucleotide sequence ID" value="NZ_JACHMN010000002.1"/>
</dbReference>
<dbReference type="SUPFAM" id="SSF55811">
    <property type="entry name" value="Nudix"/>
    <property type="match status" value="1"/>
</dbReference>
<proteinExistence type="predicted"/>
<feature type="domain" description="Nudix hydrolase" evidence="3">
    <location>
        <begin position="2"/>
        <end position="137"/>
    </location>
</feature>